<evidence type="ECO:0000313" key="4">
    <source>
        <dbReference type="EMBL" id="PMD58992.1"/>
    </source>
</evidence>
<dbReference type="STRING" id="1095630.A0A2J6T7J4"/>
<evidence type="ECO:0000256" key="2">
    <source>
        <dbReference type="ARBA" id="ARBA00023002"/>
    </source>
</evidence>
<dbReference type="InterPro" id="IPR036188">
    <property type="entry name" value="FAD/NAD-bd_sf"/>
</dbReference>
<dbReference type="GeneID" id="36582972"/>
<dbReference type="GO" id="GO:0004497">
    <property type="term" value="F:monooxygenase activity"/>
    <property type="evidence" value="ECO:0007669"/>
    <property type="project" value="UniProtKB-KW"/>
</dbReference>
<dbReference type="PANTHER" id="PTHR13789:SF172">
    <property type="entry name" value="HYDROXYLASE, PUTATIVE (AFU_ORTHOLOGUE AFUA_1G12410)-RELATED"/>
    <property type="match status" value="1"/>
</dbReference>
<sequence>SAAIALRRQGHRVTVYERYDFANEVGASLSAASIGWEVLEQWKVDIPAVKPLVLQKLIVRLTEWETGAVRGEYELGDYKARFGTGKMGLQRKIVVNHKVLEVNVEKGFVKFENGNTATVDLIVAADGICIFFLIIVAQNLGITPSVESSTSCCHRGISQSSKLHELGLSEFVLNNGIEFCGGFGINKIVMSACHSGENISCYCFFP</sequence>
<evidence type="ECO:0000256" key="1">
    <source>
        <dbReference type="ARBA" id="ARBA00007992"/>
    </source>
</evidence>
<dbReference type="EMBL" id="KZ613817">
    <property type="protein sequence ID" value="PMD58992.1"/>
    <property type="molecule type" value="Genomic_DNA"/>
</dbReference>
<dbReference type="Proteomes" id="UP000235371">
    <property type="component" value="Unassembled WGS sequence"/>
</dbReference>
<feature type="non-terminal residue" evidence="4">
    <location>
        <position position="1"/>
    </location>
</feature>
<dbReference type="AlphaFoldDB" id="A0A2J6T7J4"/>
<evidence type="ECO:0000256" key="3">
    <source>
        <dbReference type="ARBA" id="ARBA00023033"/>
    </source>
</evidence>
<evidence type="ECO:0000313" key="5">
    <source>
        <dbReference type="Proteomes" id="UP000235371"/>
    </source>
</evidence>
<name>A0A2J6T7J4_9HELO</name>
<dbReference type="SUPFAM" id="SSF51905">
    <property type="entry name" value="FAD/NAD(P)-binding domain"/>
    <property type="match status" value="1"/>
</dbReference>
<dbReference type="OrthoDB" id="1047367at2759"/>
<protein>
    <recommendedName>
        <fullName evidence="6">FAD-binding domain-containing protein</fullName>
    </recommendedName>
</protein>
<dbReference type="RefSeq" id="XP_024735896.1">
    <property type="nucleotide sequence ID" value="XM_024874892.1"/>
</dbReference>
<dbReference type="PANTHER" id="PTHR13789">
    <property type="entry name" value="MONOOXYGENASE"/>
    <property type="match status" value="1"/>
</dbReference>
<dbReference type="InterPro" id="IPR050493">
    <property type="entry name" value="FAD-dep_Monooxygenase_BioMet"/>
</dbReference>
<proteinExistence type="inferred from homology"/>
<keyword evidence="3" id="KW-0503">Monooxygenase</keyword>
<gene>
    <name evidence="4" type="ORF">K444DRAFT_530369</name>
</gene>
<accession>A0A2J6T7J4</accession>
<evidence type="ECO:0008006" key="6">
    <source>
        <dbReference type="Google" id="ProtNLM"/>
    </source>
</evidence>
<keyword evidence="2" id="KW-0560">Oxidoreductase</keyword>
<reference evidence="4 5" key="1">
    <citation type="submission" date="2016-04" db="EMBL/GenBank/DDBJ databases">
        <title>A degradative enzymes factory behind the ericoid mycorrhizal symbiosis.</title>
        <authorList>
            <consortium name="DOE Joint Genome Institute"/>
            <person name="Martino E."/>
            <person name="Morin E."/>
            <person name="Grelet G."/>
            <person name="Kuo A."/>
            <person name="Kohler A."/>
            <person name="Daghino S."/>
            <person name="Barry K."/>
            <person name="Choi C."/>
            <person name="Cichocki N."/>
            <person name="Clum A."/>
            <person name="Copeland A."/>
            <person name="Hainaut M."/>
            <person name="Haridas S."/>
            <person name="Labutti K."/>
            <person name="Lindquist E."/>
            <person name="Lipzen A."/>
            <person name="Khouja H.-R."/>
            <person name="Murat C."/>
            <person name="Ohm R."/>
            <person name="Olson A."/>
            <person name="Spatafora J."/>
            <person name="Veneault-Fourrey C."/>
            <person name="Henrissat B."/>
            <person name="Grigoriev I."/>
            <person name="Martin F."/>
            <person name="Perotto S."/>
        </authorList>
    </citation>
    <scope>NUCLEOTIDE SEQUENCE [LARGE SCALE GENOMIC DNA]</scope>
    <source>
        <strain evidence="4 5">E</strain>
    </source>
</reference>
<comment type="similarity">
    <text evidence="1">Belongs to the paxM FAD-dependent monooxygenase family.</text>
</comment>
<dbReference type="InParanoid" id="A0A2J6T7J4"/>
<organism evidence="4 5">
    <name type="scientific">Hyaloscypha bicolor E</name>
    <dbReference type="NCBI Taxonomy" id="1095630"/>
    <lineage>
        <taxon>Eukaryota</taxon>
        <taxon>Fungi</taxon>
        <taxon>Dikarya</taxon>
        <taxon>Ascomycota</taxon>
        <taxon>Pezizomycotina</taxon>
        <taxon>Leotiomycetes</taxon>
        <taxon>Helotiales</taxon>
        <taxon>Hyaloscyphaceae</taxon>
        <taxon>Hyaloscypha</taxon>
        <taxon>Hyaloscypha bicolor</taxon>
    </lineage>
</organism>
<dbReference type="Gene3D" id="3.50.50.60">
    <property type="entry name" value="FAD/NAD(P)-binding domain"/>
    <property type="match status" value="1"/>
</dbReference>
<keyword evidence="5" id="KW-1185">Reference proteome</keyword>